<protein>
    <submittedName>
        <fullName evidence="5">Helix-turn-helix domain-containing protein</fullName>
    </submittedName>
</protein>
<accession>A0ABT6YBD9</accession>
<evidence type="ECO:0000256" key="3">
    <source>
        <dbReference type="ARBA" id="ARBA00023163"/>
    </source>
</evidence>
<dbReference type="PROSITE" id="PS51118">
    <property type="entry name" value="HTH_HXLR"/>
    <property type="match status" value="1"/>
</dbReference>
<dbReference type="Gene3D" id="1.10.10.10">
    <property type="entry name" value="Winged helix-like DNA-binding domain superfamily/Winged helix DNA-binding domain"/>
    <property type="match status" value="1"/>
</dbReference>
<dbReference type="PANTHER" id="PTHR33204">
    <property type="entry name" value="TRANSCRIPTIONAL REGULATOR, MARR FAMILY"/>
    <property type="match status" value="1"/>
</dbReference>
<sequence>MENVISTEKCRNSIKALEDAMYVIGGKWTLRVIIALKDGHTRFNDIQRTIDGISAKVLSGVLKDLEENGFVKRKVDIGVPVVVEYELLSYAETLQEVLSALVSWGEMHREKVIRKQEELV</sequence>
<evidence type="ECO:0000313" key="5">
    <source>
        <dbReference type="EMBL" id="MDI9860894.1"/>
    </source>
</evidence>
<keyword evidence="6" id="KW-1185">Reference proteome</keyword>
<reference evidence="5 6" key="1">
    <citation type="submission" date="2023-05" db="EMBL/GenBank/DDBJ databases">
        <title>Novel species of genus Flectobacillus isolated from stream in China.</title>
        <authorList>
            <person name="Lu H."/>
        </authorList>
    </citation>
    <scope>NUCLEOTIDE SEQUENCE [LARGE SCALE GENOMIC DNA]</scope>
    <source>
        <strain evidence="5 6">KCTC 42575</strain>
    </source>
</reference>
<evidence type="ECO:0000256" key="2">
    <source>
        <dbReference type="ARBA" id="ARBA00023125"/>
    </source>
</evidence>
<dbReference type="InterPro" id="IPR002577">
    <property type="entry name" value="HTH_HxlR"/>
</dbReference>
<name>A0ABT6YBD9_9BACT</name>
<keyword evidence="3" id="KW-0804">Transcription</keyword>
<keyword evidence="2" id="KW-0238">DNA-binding</keyword>
<keyword evidence="1" id="KW-0805">Transcription regulation</keyword>
<comment type="caution">
    <text evidence="5">The sequence shown here is derived from an EMBL/GenBank/DDBJ whole genome shotgun (WGS) entry which is preliminary data.</text>
</comment>
<gene>
    <name evidence="5" type="ORF">QM524_16880</name>
</gene>
<dbReference type="SUPFAM" id="SSF46785">
    <property type="entry name" value="Winged helix' DNA-binding domain"/>
    <property type="match status" value="1"/>
</dbReference>
<proteinExistence type="predicted"/>
<dbReference type="InterPro" id="IPR036388">
    <property type="entry name" value="WH-like_DNA-bd_sf"/>
</dbReference>
<dbReference type="Proteomes" id="UP001236507">
    <property type="component" value="Unassembled WGS sequence"/>
</dbReference>
<evidence type="ECO:0000313" key="6">
    <source>
        <dbReference type="Proteomes" id="UP001236507"/>
    </source>
</evidence>
<organism evidence="5 6">
    <name type="scientific">Flectobacillus roseus</name>
    <dbReference type="NCBI Taxonomy" id="502259"/>
    <lineage>
        <taxon>Bacteria</taxon>
        <taxon>Pseudomonadati</taxon>
        <taxon>Bacteroidota</taxon>
        <taxon>Cytophagia</taxon>
        <taxon>Cytophagales</taxon>
        <taxon>Flectobacillaceae</taxon>
        <taxon>Flectobacillus</taxon>
    </lineage>
</organism>
<dbReference type="Pfam" id="PF01638">
    <property type="entry name" value="HxlR"/>
    <property type="match status" value="1"/>
</dbReference>
<feature type="domain" description="HTH hxlR-type" evidence="4">
    <location>
        <begin position="10"/>
        <end position="113"/>
    </location>
</feature>
<evidence type="ECO:0000256" key="1">
    <source>
        <dbReference type="ARBA" id="ARBA00023015"/>
    </source>
</evidence>
<dbReference type="InterPro" id="IPR036390">
    <property type="entry name" value="WH_DNA-bd_sf"/>
</dbReference>
<dbReference type="RefSeq" id="WP_283345465.1">
    <property type="nucleotide sequence ID" value="NZ_JASHIF010000014.1"/>
</dbReference>
<dbReference type="EMBL" id="JASHIF010000014">
    <property type="protein sequence ID" value="MDI9860894.1"/>
    <property type="molecule type" value="Genomic_DNA"/>
</dbReference>
<evidence type="ECO:0000259" key="4">
    <source>
        <dbReference type="PROSITE" id="PS51118"/>
    </source>
</evidence>